<dbReference type="SUPFAM" id="SSF81296">
    <property type="entry name" value="E set domains"/>
    <property type="match status" value="1"/>
</dbReference>
<dbReference type="GeneID" id="36570690"/>
<dbReference type="EMBL" id="KZ679010">
    <property type="protein sequence ID" value="PSS20672.1"/>
    <property type="molecule type" value="Genomic_DNA"/>
</dbReference>
<dbReference type="STRING" id="857342.A0A2T3B4V8"/>
<dbReference type="Pfam" id="PF00339">
    <property type="entry name" value="Arrestin_N"/>
    <property type="match status" value="1"/>
</dbReference>
<evidence type="ECO:0000313" key="3">
    <source>
        <dbReference type="EMBL" id="PSS20672.1"/>
    </source>
</evidence>
<accession>A0A2T3B4V8</accession>
<dbReference type="GO" id="GO:0005829">
    <property type="term" value="C:cytosol"/>
    <property type="evidence" value="ECO:0007669"/>
    <property type="project" value="TreeGrafter"/>
</dbReference>
<dbReference type="RefSeq" id="XP_024721942.1">
    <property type="nucleotide sequence ID" value="XM_024862609.1"/>
</dbReference>
<evidence type="ECO:0000259" key="2">
    <source>
        <dbReference type="Pfam" id="PF00339"/>
    </source>
</evidence>
<feature type="domain" description="Arrestin-like N-terminal" evidence="2">
    <location>
        <begin position="4"/>
        <end position="120"/>
    </location>
</feature>
<dbReference type="InterPro" id="IPR011021">
    <property type="entry name" value="Arrestin-like_N"/>
</dbReference>
<dbReference type="PANTHER" id="PTHR11188">
    <property type="entry name" value="ARRESTIN DOMAIN CONTAINING PROTEIN"/>
    <property type="match status" value="1"/>
</dbReference>
<feature type="compositionally biased region" description="Gly residues" evidence="1">
    <location>
        <begin position="501"/>
        <end position="518"/>
    </location>
</feature>
<protein>
    <recommendedName>
        <fullName evidence="2">Arrestin-like N-terminal domain-containing protein</fullName>
    </recommendedName>
</protein>
<dbReference type="Proteomes" id="UP000241818">
    <property type="component" value="Unassembled WGS sequence"/>
</dbReference>
<name>A0A2T3B4V8_AMORE</name>
<dbReference type="GO" id="GO:0070086">
    <property type="term" value="P:ubiquitin-dependent endocytosis"/>
    <property type="evidence" value="ECO:0007669"/>
    <property type="project" value="TreeGrafter"/>
</dbReference>
<dbReference type="Gene3D" id="2.60.40.640">
    <property type="match status" value="1"/>
</dbReference>
<gene>
    <name evidence="3" type="ORF">M430DRAFT_139373</name>
</gene>
<dbReference type="GO" id="GO:0031625">
    <property type="term" value="F:ubiquitin protein ligase binding"/>
    <property type="evidence" value="ECO:0007669"/>
    <property type="project" value="TreeGrafter"/>
</dbReference>
<feature type="region of interest" description="Disordered" evidence="1">
    <location>
        <begin position="409"/>
        <end position="518"/>
    </location>
</feature>
<reference evidence="3 4" key="1">
    <citation type="journal article" date="2018" name="New Phytol.">
        <title>Comparative genomics and transcriptomics depict ericoid mycorrhizal fungi as versatile saprotrophs and plant mutualists.</title>
        <authorList>
            <person name="Martino E."/>
            <person name="Morin E."/>
            <person name="Grelet G.A."/>
            <person name="Kuo A."/>
            <person name="Kohler A."/>
            <person name="Daghino S."/>
            <person name="Barry K.W."/>
            <person name="Cichocki N."/>
            <person name="Clum A."/>
            <person name="Dockter R.B."/>
            <person name="Hainaut M."/>
            <person name="Kuo R.C."/>
            <person name="LaButti K."/>
            <person name="Lindahl B.D."/>
            <person name="Lindquist E.A."/>
            <person name="Lipzen A."/>
            <person name="Khouja H.R."/>
            <person name="Magnuson J."/>
            <person name="Murat C."/>
            <person name="Ohm R.A."/>
            <person name="Singer S.W."/>
            <person name="Spatafora J.W."/>
            <person name="Wang M."/>
            <person name="Veneault-Fourrey C."/>
            <person name="Henrissat B."/>
            <person name="Grigoriev I.V."/>
            <person name="Martin F.M."/>
            <person name="Perotto S."/>
        </authorList>
    </citation>
    <scope>NUCLEOTIDE SEQUENCE [LARGE SCALE GENOMIC DNA]</scope>
    <source>
        <strain evidence="3 4">ATCC 22711</strain>
    </source>
</reference>
<proteinExistence type="predicted"/>
<organism evidence="3 4">
    <name type="scientific">Amorphotheca resinae ATCC 22711</name>
    <dbReference type="NCBI Taxonomy" id="857342"/>
    <lineage>
        <taxon>Eukaryota</taxon>
        <taxon>Fungi</taxon>
        <taxon>Dikarya</taxon>
        <taxon>Ascomycota</taxon>
        <taxon>Pezizomycotina</taxon>
        <taxon>Leotiomycetes</taxon>
        <taxon>Helotiales</taxon>
        <taxon>Amorphothecaceae</taxon>
        <taxon>Amorphotheca</taxon>
    </lineage>
</organism>
<feature type="compositionally biased region" description="Low complexity" evidence="1">
    <location>
        <begin position="409"/>
        <end position="438"/>
    </location>
</feature>
<sequence>MSARIQLDNPHAFYTNLDYISGRVVLSLNSDENISAILVKLEGESQTKLMRPMNPHGSGHQRRDRAIPVTENHKVLYKVSQVFPTDEGPGAGTRGAMYTLRPGQHEYPFRFKIPFNNGCSDPQNQQLGAGGLAGFAALGGLQQLQYRHVKRTLPPSLTGFPGEAEIRYFVKVTVQRPGIFRENWRSAIGFRFLPIEPPRSPPTSNEVFARRPYEFQSGLAGFAKKNKLFNSRKPSRLSDTAPRGEVDARLPSPAILTCNEPLPLRIIIRKLNESPEYVFLTSLQVTLIGSTEVRAQDVARTELSTWVMMSLNGLSIPVGNPSDKLRNETVVDKMLWDRIPLPNTVAPSFHTCNLTRRYELEVKVGLGYGMPGDIQPQTVQLPLRFQTEIYSGISPPPALLNAMASRPAVPARPSASNAPRPAARPSAARPPQQPAYDPAYPPQLTTPYVPEDDAPPSYEDAMADEITPADGPRREYSGVTDVNSPALDAKTPQYSARHGDPGPGGGEGSGSGPGGAVV</sequence>
<dbReference type="GO" id="GO:0005886">
    <property type="term" value="C:plasma membrane"/>
    <property type="evidence" value="ECO:0007669"/>
    <property type="project" value="TreeGrafter"/>
</dbReference>
<dbReference type="InParanoid" id="A0A2T3B4V8"/>
<dbReference type="CDD" id="cd22952">
    <property type="entry name" value="ART10-like"/>
    <property type="match status" value="1"/>
</dbReference>
<evidence type="ECO:0000313" key="4">
    <source>
        <dbReference type="Proteomes" id="UP000241818"/>
    </source>
</evidence>
<evidence type="ECO:0000256" key="1">
    <source>
        <dbReference type="SAM" id="MobiDB-lite"/>
    </source>
</evidence>
<dbReference type="InterPro" id="IPR014756">
    <property type="entry name" value="Ig_E-set"/>
</dbReference>
<dbReference type="PANTHER" id="PTHR11188:SF166">
    <property type="entry name" value="ARRESTIN (OR S-ANTIGEN), N-TERMINAL DOMAIN PROTEIN (AFU_ORTHOLOGUE AFUA_7G02050)"/>
    <property type="match status" value="1"/>
</dbReference>
<dbReference type="AlphaFoldDB" id="A0A2T3B4V8"/>
<keyword evidence="4" id="KW-1185">Reference proteome</keyword>
<dbReference type="OrthoDB" id="3365616at2759"/>
<dbReference type="InterPro" id="IPR014752">
    <property type="entry name" value="Arrestin-like_C"/>
</dbReference>
<dbReference type="InterPro" id="IPR050357">
    <property type="entry name" value="Arrestin_domain-protein"/>
</dbReference>
<dbReference type="GO" id="GO:0030674">
    <property type="term" value="F:protein-macromolecule adaptor activity"/>
    <property type="evidence" value="ECO:0007669"/>
    <property type="project" value="TreeGrafter"/>
</dbReference>